<keyword evidence="3 5" id="KW-1133">Transmembrane helix</keyword>
<dbReference type="AlphaFoldDB" id="A0A1D1XGC8"/>
<evidence type="ECO:0000256" key="2">
    <source>
        <dbReference type="ARBA" id="ARBA00022692"/>
    </source>
</evidence>
<keyword evidence="2 5" id="KW-0812">Transmembrane</keyword>
<evidence type="ECO:0000256" key="4">
    <source>
        <dbReference type="ARBA" id="ARBA00023136"/>
    </source>
</evidence>
<dbReference type="Pfam" id="PF04750">
    <property type="entry name" value="Far-17a_AIG1"/>
    <property type="match status" value="1"/>
</dbReference>
<feature type="transmembrane region" description="Helical" evidence="5">
    <location>
        <begin position="144"/>
        <end position="162"/>
    </location>
</feature>
<feature type="transmembrane region" description="Helical" evidence="5">
    <location>
        <begin position="182"/>
        <end position="206"/>
    </location>
</feature>
<keyword evidence="4 5" id="KW-0472">Membrane</keyword>
<protein>
    <submittedName>
        <fullName evidence="6">UPF0641 membrane protein PJ4664.05</fullName>
    </submittedName>
</protein>
<evidence type="ECO:0000256" key="1">
    <source>
        <dbReference type="ARBA" id="ARBA00004127"/>
    </source>
</evidence>
<dbReference type="PANTHER" id="PTHR10989:SF16">
    <property type="entry name" value="AT02829P-RELATED"/>
    <property type="match status" value="1"/>
</dbReference>
<feature type="transmembrane region" description="Helical" evidence="5">
    <location>
        <begin position="110"/>
        <end position="132"/>
    </location>
</feature>
<reference evidence="6" key="1">
    <citation type="submission" date="2015-07" db="EMBL/GenBank/DDBJ databases">
        <title>Transcriptome Assembly of Anthurium amnicola.</title>
        <authorList>
            <person name="Suzuki J."/>
        </authorList>
    </citation>
    <scope>NUCLEOTIDE SEQUENCE</scope>
</reference>
<dbReference type="GO" id="GO:0012505">
    <property type="term" value="C:endomembrane system"/>
    <property type="evidence" value="ECO:0007669"/>
    <property type="project" value="UniProtKB-SubCell"/>
</dbReference>
<feature type="transmembrane region" description="Helical" evidence="5">
    <location>
        <begin position="12"/>
        <end position="31"/>
    </location>
</feature>
<dbReference type="PANTHER" id="PTHR10989">
    <property type="entry name" value="ANDROGEN-INDUCED PROTEIN 1-RELATED"/>
    <property type="match status" value="1"/>
</dbReference>
<evidence type="ECO:0000313" key="6">
    <source>
        <dbReference type="EMBL" id="JAT41416.1"/>
    </source>
</evidence>
<dbReference type="InterPro" id="IPR006838">
    <property type="entry name" value="ADTRP_AIG1"/>
</dbReference>
<evidence type="ECO:0000256" key="3">
    <source>
        <dbReference type="ARBA" id="ARBA00022989"/>
    </source>
</evidence>
<feature type="transmembrane region" description="Helical" evidence="5">
    <location>
        <begin position="43"/>
        <end position="65"/>
    </location>
</feature>
<comment type="subcellular location">
    <subcellularLocation>
        <location evidence="1">Endomembrane system</location>
        <topology evidence="1">Multi-pass membrane protein</topology>
    </subcellularLocation>
</comment>
<accession>A0A1D1XGC8</accession>
<feature type="transmembrane region" description="Helical" evidence="5">
    <location>
        <begin position="77"/>
        <end position="98"/>
    </location>
</feature>
<sequence length="220" mass="25927">MGKTYQLNYQLIFHALGIASFSYSFSILPTLDRYESWIFEFTHLTIVGLLLSLVAFIFALLYDLFSSVKLISYLKNWFMVVSVPLEGLISILYWSMIIYDEKLLLDNPRLPILIDFGFHLIPAVCLWTDFLFFAKEFKRSHSHIFYIFVFTFSYAIWIQFYFANYGTWPYPLLSKLETQQRIGFYFACFALCTGIYHLGAFIHTIFNKQIPSMTQKTKTL</sequence>
<evidence type="ECO:0000256" key="5">
    <source>
        <dbReference type="SAM" id="Phobius"/>
    </source>
</evidence>
<proteinExistence type="predicted"/>
<gene>
    <name evidence="6" type="primary">SPBPJ4664.05</name>
    <name evidence="6" type="ORF">g.23524</name>
</gene>
<name>A0A1D1XGC8_9ARAE</name>
<dbReference type="EMBL" id="GDJX01026520">
    <property type="protein sequence ID" value="JAT41416.1"/>
    <property type="molecule type" value="Transcribed_RNA"/>
</dbReference>
<dbReference type="GO" id="GO:0016020">
    <property type="term" value="C:membrane"/>
    <property type="evidence" value="ECO:0007669"/>
    <property type="project" value="InterPro"/>
</dbReference>
<organism evidence="6">
    <name type="scientific">Anthurium amnicola</name>
    <dbReference type="NCBI Taxonomy" id="1678845"/>
    <lineage>
        <taxon>Eukaryota</taxon>
        <taxon>Viridiplantae</taxon>
        <taxon>Streptophyta</taxon>
        <taxon>Embryophyta</taxon>
        <taxon>Tracheophyta</taxon>
        <taxon>Spermatophyta</taxon>
        <taxon>Magnoliopsida</taxon>
        <taxon>Liliopsida</taxon>
        <taxon>Araceae</taxon>
        <taxon>Pothoideae</taxon>
        <taxon>Potheae</taxon>
        <taxon>Anthurium</taxon>
    </lineage>
</organism>